<dbReference type="GO" id="GO:0005634">
    <property type="term" value="C:nucleus"/>
    <property type="evidence" value="ECO:0007669"/>
    <property type="project" value="TreeGrafter"/>
</dbReference>
<proteinExistence type="inferred from homology"/>
<feature type="region of interest" description="Disordered" evidence="2">
    <location>
        <begin position="1"/>
        <end position="24"/>
    </location>
</feature>
<evidence type="ECO:0000313" key="3">
    <source>
        <dbReference type="Ensembl" id="ENSANIP00000021943.1"/>
    </source>
</evidence>
<evidence type="ECO:0000256" key="2">
    <source>
        <dbReference type="SAM" id="MobiDB-lite"/>
    </source>
</evidence>
<dbReference type="GO" id="GO:0005737">
    <property type="term" value="C:cytoplasm"/>
    <property type="evidence" value="ECO:0007669"/>
    <property type="project" value="TreeGrafter"/>
</dbReference>
<dbReference type="PANTHER" id="PTHR11215:SF1">
    <property type="entry name" value="MYG1 EXONUCLEASE"/>
    <property type="match status" value="1"/>
</dbReference>
<organism evidence="3 4">
    <name type="scientific">Accipiter nisus</name>
    <name type="common">Eurasian sparrowhawk</name>
    <dbReference type="NCBI Taxonomy" id="211598"/>
    <lineage>
        <taxon>Eukaryota</taxon>
        <taxon>Metazoa</taxon>
        <taxon>Chordata</taxon>
        <taxon>Craniata</taxon>
        <taxon>Vertebrata</taxon>
        <taxon>Euteleostomi</taxon>
        <taxon>Archelosauria</taxon>
        <taxon>Archosauria</taxon>
        <taxon>Dinosauria</taxon>
        <taxon>Saurischia</taxon>
        <taxon>Theropoda</taxon>
        <taxon>Coelurosauria</taxon>
        <taxon>Aves</taxon>
        <taxon>Neognathae</taxon>
        <taxon>Neoaves</taxon>
        <taxon>Telluraves</taxon>
        <taxon>Accipitrimorphae</taxon>
        <taxon>Accipitriformes</taxon>
        <taxon>Accipitridae</taxon>
        <taxon>Accipitrinae</taxon>
        <taxon>Accipiter</taxon>
    </lineage>
</organism>
<dbReference type="Proteomes" id="UP000694541">
    <property type="component" value="Unplaced"/>
</dbReference>
<reference evidence="3" key="1">
    <citation type="submission" date="2025-08" db="UniProtKB">
        <authorList>
            <consortium name="Ensembl"/>
        </authorList>
    </citation>
    <scope>IDENTIFICATION</scope>
</reference>
<reference evidence="3" key="2">
    <citation type="submission" date="2025-09" db="UniProtKB">
        <authorList>
            <consortium name="Ensembl"/>
        </authorList>
    </citation>
    <scope>IDENTIFICATION</scope>
</reference>
<name>A0A8B9NCN5_9AVES</name>
<dbReference type="Pfam" id="PF03690">
    <property type="entry name" value="MYG1_exonuc"/>
    <property type="match status" value="2"/>
</dbReference>
<sequence>GKGPSSLPGARLRPEPAPAPRIGTHDGTFHCDEVLACYLLRLLPRYRDAEVVRTRDPQRLAQCDVVVDVGGEYDPERHRYDHHQRSMPSTMASTLRWGWGMWRGGSGATLLGVTTDPLLHPQAGFKRAMELVGGEFMDRFDYYHRAWLPARVVVEDAIRRRFEVPTVPLPQGGCPWKEHVFSLEQELALPDPLQLVLFPDHSGQWRVQSVPAGPHTFQSRLPLPEPWRGVRDEELSQLTGIPGCVFVHASGFIGGNRTREGALEMARQTLAQRQRRGA</sequence>
<keyword evidence="4" id="KW-1185">Reference proteome</keyword>
<evidence type="ECO:0000256" key="1">
    <source>
        <dbReference type="ARBA" id="ARBA00010105"/>
    </source>
</evidence>
<evidence type="ECO:0000313" key="4">
    <source>
        <dbReference type="Proteomes" id="UP000694541"/>
    </source>
</evidence>
<dbReference type="AlphaFoldDB" id="A0A8B9NCN5"/>
<protein>
    <submittedName>
        <fullName evidence="3">Chromosome 12 open reading frame 10</fullName>
    </submittedName>
</protein>
<comment type="similarity">
    <text evidence="1">Belongs to the MYG1 family.</text>
</comment>
<dbReference type="InterPro" id="IPR003226">
    <property type="entry name" value="MYG1_exonuclease"/>
</dbReference>
<dbReference type="Ensembl" id="ENSANIT00000022668.1">
    <property type="protein sequence ID" value="ENSANIP00000021943.1"/>
    <property type="gene ID" value="ENSANIG00000014887.1"/>
</dbReference>
<accession>A0A8B9NCN5</accession>
<dbReference type="PANTHER" id="PTHR11215">
    <property type="entry name" value="METAL DEPENDENT HYDROLASE - RELATED"/>
    <property type="match status" value="1"/>
</dbReference>